<reference evidence="3" key="1">
    <citation type="submission" date="2021-01" db="EMBL/GenBank/DDBJ databases">
        <authorList>
            <person name="Corre E."/>
            <person name="Pelletier E."/>
            <person name="Niang G."/>
            <person name="Scheremetjew M."/>
            <person name="Finn R."/>
            <person name="Kale V."/>
            <person name="Holt S."/>
            <person name="Cochrane G."/>
            <person name="Meng A."/>
            <person name="Brown T."/>
            <person name="Cohen L."/>
        </authorList>
    </citation>
    <scope>NUCLEOTIDE SEQUENCE</scope>
    <source>
        <strain evidence="3">NIES-381</strain>
    </source>
</reference>
<sequence length="668" mass="73096">MDSTGQVPVPSPAQTSHKNPSGPVRESKSPSVPAHLFACSSASSLDDCDSATSEKPNSDFTDCSTQQTREAPIEMTSPSGGSSESASTEFKALPKLTSASVAAIPALNLGFTASPANRRSISRSSISSTSSRAPQLPEDLPDPSPRYLAAMQLRNMQLKAEHASEVENLSQEISNQAARANLAESALQEIQITVQELTLQLQNSRQNGSFERLEMELRQFRSNYEVERKRAEQQEALYKQEKQRADCLEEELSHYQSQAEQQKKRADDLQLLLDSKSNGKCLVPETSDAGMSSELSVDTDGQSENNSCADLCNESGVGKSEGELLVMVERLQTELRTFRGENDMRTSQYIRAISRLTIMDDQARELKKSNAEKARTIQELNAQLLVRSSEVIAAQQNVEKLQTKLIRERQIMMRLQAQQQHSDSDGTPSNRSSFRDTGHRSYPGQPPNTPTVSSPASRNASRLSTPRGAGAQFQPINRDGGAAHWKRRSAANRSSTAPVHSMAPLQPRSRRNSSTAGSNREDLSRAENLDAPGEIPGGQYVQEESLHLDNSCMGDHSTSSARSIPANASQTHLENFTTGYPDRQDAGANIPMHNPCSAHTAAAQIYNASAHKHHKVDLNHHCSSCRAPVQTPQKCPGCFAIVCNSCQTGAKVDRADPWVKRLCAFPYR</sequence>
<feature type="compositionally biased region" description="Polar residues" evidence="2">
    <location>
        <begin position="54"/>
        <end position="69"/>
    </location>
</feature>
<proteinExistence type="predicted"/>
<feature type="compositionally biased region" description="Polar residues" evidence="2">
    <location>
        <begin position="416"/>
        <end position="432"/>
    </location>
</feature>
<feature type="compositionally biased region" description="Low complexity" evidence="2">
    <location>
        <begin position="118"/>
        <end position="132"/>
    </location>
</feature>
<evidence type="ECO:0000256" key="1">
    <source>
        <dbReference type="SAM" id="Coils"/>
    </source>
</evidence>
<keyword evidence="1" id="KW-0175">Coiled coil</keyword>
<feature type="compositionally biased region" description="Polar residues" evidence="2">
    <location>
        <begin position="289"/>
        <end position="303"/>
    </location>
</feature>
<feature type="region of interest" description="Disordered" evidence="2">
    <location>
        <begin position="44"/>
        <end position="89"/>
    </location>
</feature>
<accession>A0A7S1JHB0</accession>
<feature type="coiled-coil region" evidence="1">
    <location>
        <begin position="159"/>
        <end position="272"/>
    </location>
</feature>
<feature type="compositionally biased region" description="Basic and acidic residues" evidence="2">
    <location>
        <begin position="519"/>
        <end position="528"/>
    </location>
</feature>
<feature type="compositionally biased region" description="Polar residues" evidence="2">
    <location>
        <begin position="1"/>
        <end position="19"/>
    </location>
</feature>
<feature type="region of interest" description="Disordered" evidence="2">
    <location>
        <begin position="1"/>
        <end position="32"/>
    </location>
</feature>
<organism evidence="3">
    <name type="scientific">Eutreptiella gymnastica</name>
    <dbReference type="NCBI Taxonomy" id="73025"/>
    <lineage>
        <taxon>Eukaryota</taxon>
        <taxon>Discoba</taxon>
        <taxon>Euglenozoa</taxon>
        <taxon>Euglenida</taxon>
        <taxon>Spirocuta</taxon>
        <taxon>Euglenophyceae</taxon>
        <taxon>Eutreptiales</taxon>
        <taxon>Eutreptiaceae</taxon>
        <taxon>Eutreptiella</taxon>
    </lineage>
</organism>
<dbReference type="AlphaFoldDB" id="A0A7S1JHB0"/>
<feature type="compositionally biased region" description="Low complexity" evidence="2">
    <location>
        <begin position="76"/>
        <end position="89"/>
    </location>
</feature>
<protein>
    <submittedName>
        <fullName evidence="3">Uncharacterized protein</fullName>
    </submittedName>
</protein>
<feature type="compositionally biased region" description="Polar residues" evidence="2">
    <location>
        <begin position="450"/>
        <end position="464"/>
    </location>
</feature>
<gene>
    <name evidence="3" type="ORF">EGYM00392_LOCUS54986</name>
</gene>
<dbReference type="EMBL" id="HBGA01151318">
    <property type="protein sequence ID" value="CAD9043803.1"/>
    <property type="molecule type" value="Transcribed_RNA"/>
</dbReference>
<feature type="region of interest" description="Disordered" evidence="2">
    <location>
        <begin position="118"/>
        <end position="143"/>
    </location>
</feature>
<name>A0A7S1JHB0_9EUGL</name>
<feature type="region of interest" description="Disordered" evidence="2">
    <location>
        <begin position="283"/>
        <end position="303"/>
    </location>
</feature>
<feature type="region of interest" description="Disordered" evidence="2">
    <location>
        <begin position="415"/>
        <end position="538"/>
    </location>
</feature>
<evidence type="ECO:0000256" key="2">
    <source>
        <dbReference type="SAM" id="MobiDB-lite"/>
    </source>
</evidence>
<feature type="compositionally biased region" description="Low complexity" evidence="2">
    <location>
        <begin position="44"/>
        <end position="53"/>
    </location>
</feature>
<evidence type="ECO:0000313" key="3">
    <source>
        <dbReference type="EMBL" id="CAD9043803.1"/>
    </source>
</evidence>